<evidence type="ECO:0000313" key="3">
    <source>
        <dbReference type="Proteomes" id="UP001153737"/>
    </source>
</evidence>
<feature type="domain" description="CCHC-type" evidence="1">
    <location>
        <begin position="135"/>
        <end position="151"/>
    </location>
</feature>
<dbReference type="GO" id="GO:0003676">
    <property type="term" value="F:nucleic acid binding"/>
    <property type="evidence" value="ECO:0007669"/>
    <property type="project" value="InterPro"/>
</dbReference>
<keyword evidence="3" id="KW-1185">Reference proteome</keyword>
<dbReference type="OrthoDB" id="6779801at2759"/>
<organism evidence="2 3">
    <name type="scientific">Phaedon cochleariae</name>
    <name type="common">Mustard beetle</name>
    <dbReference type="NCBI Taxonomy" id="80249"/>
    <lineage>
        <taxon>Eukaryota</taxon>
        <taxon>Metazoa</taxon>
        <taxon>Ecdysozoa</taxon>
        <taxon>Arthropoda</taxon>
        <taxon>Hexapoda</taxon>
        <taxon>Insecta</taxon>
        <taxon>Pterygota</taxon>
        <taxon>Neoptera</taxon>
        <taxon>Endopterygota</taxon>
        <taxon>Coleoptera</taxon>
        <taxon>Polyphaga</taxon>
        <taxon>Cucujiformia</taxon>
        <taxon>Chrysomeloidea</taxon>
        <taxon>Chrysomelidae</taxon>
        <taxon>Chrysomelinae</taxon>
        <taxon>Chrysomelini</taxon>
        <taxon>Phaedon</taxon>
    </lineage>
</organism>
<sequence length="252" mass="29027">MKLANDSNKNQLLKNLEYETFIPLSLTTCRGVVRDLGTRITEDEVLKIANEELVNNRKILEVRRLTGRIVDRVSKEVSYGPTGTFIFTFEGKSFPKYVSIYNNKLEVKTYIKSIMLCAKCFRFNHSKNMCRSRERCVKCGKNEHSMENCPVGEARCLYVERVIWSPTEDPKKKSSEFIRQQKINEIMSCDNLTYYEASKKCPSGTSGREGPYTQIVDNTNCSPLRQPDNEFSQIINESGRRLRMAANLVTFI</sequence>
<reference evidence="2" key="1">
    <citation type="submission" date="2022-01" db="EMBL/GenBank/DDBJ databases">
        <authorList>
            <person name="King R."/>
        </authorList>
    </citation>
    <scope>NUCLEOTIDE SEQUENCE</scope>
</reference>
<evidence type="ECO:0000313" key="2">
    <source>
        <dbReference type="EMBL" id="CAG9820747.1"/>
    </source>
</evidence>
<protein>
    <recommendedName>
        <fullName evidence="1">CCHC-type domain-containing protein</fullName>
    </recommendedName>
</protein>
<dbReference type="AlphaFoldDB" id="A0A9N9X3I9"/>
<dbReference type="Proteomes" id="UP001153737">
    <property type="component" value="Chromosome 4"/>
</dbReference>
<dbReference type="InterPro" id="IPR036875">
    <property type="entry name" value="Znf_CCHC_sf"/>
</dbReference>
<gene>
    <name evidence="2" type="ORF">PHAECO_LOCUS8679</name>
</gene>
<dbReference type="SMART" id="SM00343">
    <property type="entry name" value="ZnF_C2HC"/>
    <property type="match status" value="2"/>
</dbReference>
<evidence type="ECO:0000259" key="1">
    <source>
        <dbReference type="SMART" id="SM00343"/>
    </source>
</evidence>
<proteinExistence type="predicted"/>
<dbReference type="EMBL" id="OU896710">
    <property type="protein sequence ID" value="CAG9820747.1"/>
    <property type="molecule type" value="Genomic_DNA"/>
</dbReference>
<dbReference type="SUPFAM" id="SSF57756">
    <property type="entry name" value="Retrovirus zinc finger-like domains"/>
    <property type="match status" value="1"/>
</dbReference>
<feature type="domain" description="CCHC-type" evidence="1">
    <location>
        <begin position="116"/>
        <end position="132"/>
    </location>
</feature>
<name>A0A9N9X3I9_PHACE</name>
<reference evidence="2" key="2">
    <citation type="submission" date="2022-10" db="EMBL/GenBank/DDBJ databases">
        <authorList>
            <consortium name="ENA_rothamsted_submissions"/>
            <consortium name="culmorum"/>
            <person name="King R."/>
        </authorList>
    </citation>
    <scope>NUCLEOTIDE SEQUENCE</scope>
</reference>
<dbReference type="GO" id="GO:0008270">
    <property type="term" value="F:zinc ion binding"/>
    <property type="evidence" value="ECO:0007669"/>
    <property type="project" value="InterPro"/>
</dbReference>
<accession>A0A9N9X3I9</accession>
<dbReference type="InterPro" id="IPR001878">
    <property type="entry name" value="Znf_CCHC"/>
</dbReference>